<dbReference type="InterPro" id="IPR039905">
    <property type="entry name" value="CD2BP2/Lin1"/>
</dbReference>
<keyword evidence="3" id="KW-1185">Reference proteome</keyword>
<dbReference type="STRING" id="93759.A0A1R3JNG0"/>
<evidence type="ECO:0000313" key="2">
    <source>
        <dbReference type="EMBL" id="OMO96422.1"/>
    </source>
</evidence>
<protein>
    <recommendedName>
        <fullName evidence="4">CD2 antigen cytoplasmic tail-binding protein 2</fullName>
    </recommendedName>
</protein>
<dbReference type="OrthoDB" id="331341at2759"/>
<accession>A0A1R3JNG0</accession>
<proteinExistence type="predicted"/>
<dbReference type="GO" id="GO:0005682">
    <property type="term" value="C:U5 snRNP"/>
    <property type="evidence" value="ECO:0007669"/>
    <property type="project" value="InterPro"/>
</dbReference>
<organism evidence="2 3">
    <name type="scientific">Corchorus olitorius</name>
    <dbReference type="NCBI Taxonomy" id="93759"/>
    <lineage>
        <taxon>Eukaryota</taxon>
        <taxon>Viridiplantae</taxon>
        <taxon>Streptophyta</taxon>
        <taxon>Embryophyta</taxon>
        <taxon>Tracheophyta</taxon>
        <taxon>Spermatophyta</taxon>
        <taxon>Magnoliopsida</taxon>
        <taxon>eudicotyledons</taxon>
        <taxon>Gunneridae</taxon>
        <taxon>Pentapetalae</taxon>
        <taxon>rosids</taxon>
        <taxon>malvids</taxon>
        <taxon>Malvales</taxon>
        <taxon>Malvaceae</taxon>
        <taxon>Grewioideae</taxon>
        <taxon>Apeibeae</taxon>
        <taxon>Corchorus</taxon>
    </lineage>
</organism>
<dbReference type="AlphaFoldDB" id="A0A1R3JNG0"/>
<evidence type="ECO:0000313" key="3">
    <source>
        <dbReference type="Proteomes" id="UP000187203"/>
    </source>
</evidence>
<reference evidence="3" key="1">
    <citation type="submission" date="2013-09" db="EMBL/GenBank/DDBJ databases">
        <title>Corchorus olitorius genome sequencing.</title>
        <authorList>
            <person name="Alam M."/>
            <person name="Haque M.S."/>
            <person name="Islam M.S."/>
            <person name="Emdad E.M."/>
            <person name="Islam M.M."/>
            <person name="Ahmed B."/>
            <person name="Halim A."/>
            <person name="Hossen Q.M.M."/>
            <person name="Hossain M.Z."/>
            <person name="Ahmed R."/>
            <person name="Khan M.M."/>
            <person name="Islam R."/>
            <person name="Rashid M.M."/>
            <person name="Khan S.A."/>
            <person name="Rahman M.S."/>
            <person name="Alam M."/>
            <person name="Yahiya A.S."/>
            <person name="Khan M.S."/>
            <person name="Azam M.S."/>
            <person name="Haque T."/>
            <person name="Lashkar M.Z.H."/>
            <person name="Akhand A.I."/>
            <person name="Morshed G."/>
            <person name="Roy S."/>
            <person name="Uddin K.S."/>
            <person name="Rabeya T."/>
            <person name="Hossain A.S."/>
            <person name="Chowdhury A."/>
            <person name="Snigdha A.R."/>
            <person name="Mortoza M.S."/>
            <person name="Matin S.A."/>
            <person name="Hoque S.M.E."/>
            <person name="Islam M.K."/>
            <person name="Roy D.K."/>
            <person name="Haider R."/>
            <person name="Moosa M.M."/>
            <person name="Elias S.M."/>
            <person name="Hasan A.M."/>
            <person name="Jahan S."/>
            <person name="Shafiuddin M."/>
            <person name="Mahmood N."/>
            <person name="Shommy N.S."/>
        </authorList>
    </citation>
    <scope>NUCLEOTIDE SEQUENCE [LARGE SCALE GENOMIC DNA]</scope>
    <source>
        <strain evidence="3">cv. O-4</strain>
    </source>
</reference>
<comment type="caution">
    <text evidence="2">The sequence shown here is derived from an EMBL/GenBank/DDBJ whole genome shotgun (WGS) entry which is preliminary data.</text>
</comment>
<evidence type="ECO:0008006" key="4">
    <source>
        <dbReference type="Google" id="ProtNLM"/>
    </source>
</evidence>
<dbReference type="Proteomes" id="UP000187203">
    <property type="component" value="Unassembled WGS sequence"/>
</dbReference>
<feature type="region of interest" description="Disordered" evidence="1">
    <location>
        <begin position="1"/>
        <end position="41"/>
    </location>
</feature>
<gene>
    <name evidence="2" type="ORF">COLO4_15286</name>
</gene>
<evidence type="ECO:0000256" key="1">
    <source>
        <dbReference type="SAM" id="MobiDB-lite"/>
    </source>
</evidence>
<feature type="compositionally biased region" description="Basic and acidic residues" evidence="1">
    <location>
        <begin position="1"/>
        <end position="15"/>
    </location>
</feature>
<dbReference type="PANTHER" id="PTHR13138">
    <property type="entry name" value="PROTEIN LIN1"/>
    <property type="match status" value="1"/>
</dbReference>
<sequence length="289" mass="33277">MEEKAPRCDLKRKFLEDEDSNKPPAPQKRASFPKGKEEPEAMNQFDHVELEADLKDPRIAAKERAKRRNQIITELFTEELSGVAEVAYGDNDEKFNEYDDGIVIEPFNLNKESEEGYFDANGNYVEYVKDKEIEDAWAAAFTNYDQDQDLDIGIIKRRIANVLEHGETVLQALKRLKGTNSSNNRKEKMPTETKLVFDQLTEDAMNLMMRNGDYNVYHKTREVFQFEAEASQMLLMDTTTVAIWDVINYDPSTGLYCTAASAQWSLNEATGTYDQVHEATEEFVNFYIK</sequence>
<dbReference type="EMBL" id="AWUE01015651">
    <property type="protein sequence ID" value="OMO96422.1"/>
    <property type="molecule type" value="Genomic_DNA"/>
</dbReference>
<name>A0A1R3JNG0_9ROSI</name>
<dbReference type="PANTHER" id="PTHR13138:SF3">
    <property type="entry name" value="CD2 ANTIGEN CYTOPLASMIC TAIL-BINDING PROTEIN 2"/>
    <property type="match status" value="1"/>
</dbReference>